<keyword evidence="1" id="KW-0677">Repeat</keyword>
<dbReference type="InterPro" id="IPR019734">
    <property type="entry name" value="TPR_rpt"/>
</dbReference>
<accession>A0A1H9AFH5</accession>
<dbReference type="Gene3D" id="1.25.40.10">
    <property type="entry name" value="Tetratricopeptide repeat domain"/>
    <property type="match status" value="3"/>
</dbReference>
<gene>
    <name evidence="6" type="ORF">SAMN04487977_101316</name>
</gene>
<evidence type="ECO:0000259" key="5">
    <source>
        <dbReference type="Pfam" id="PF04471"/>
    </source>
</evidence>
<dbReference type="PROSITE" id="PS50005">
    <property type="entry name" value="TPR"/>
    <property type="match status" value="3"/>
</dbReference>
<feature type="repeat" description="TPR" evidence="3">
    <location>
        <begin position="235"/>
        <end position="268"/>
    </location>
</feature>
<protein>
    <submittedName>
        <fullName evidence="6">Tetratricopeptide repeat-containing protein</fullName>
    </submittedName>
</protein>
<evidence type="ECO:0000313" key="6">
    <source>
        <dbReference type="EMBL" id="SEP75335.1"/>
    </source>
</evidence>
<dbReference type="AlphaFoldDB" id="A0A1H9AFH5"/>
<feature type="domain" description="Restriction endonuclease type IV Mrr" evidence="5">
    <location>
        <begin position="380"/>
        <end position="447"/>
    </location>
</feature>
<dbReference type="Pfam" id="PF04471">
    <property type="entry name" value="Mrr_cat"/>
    <property type="match status" value="1"/>
</dbReference>
<organism evidence="6 7">
    <name type="scientific">Treponema bryantii</name>
    <dbReference type="NCBI Taxonomy" id="163"/>
    <lineage>
        <taxon>Bacteria</taxon>
        <taxon>Pseudomonadati</taxon>
        <taxon>Spirochaetota</taxon>
        <taxon>Spirochaetia</taxon>
        <taxon>Spirochaetales</taxon>
        <taxon>Treponemataceae</taxon>
        <taxon>Treponema</taxon>
    </lineage>
</organism>
<keyword evidence="4" id="KW-1133">Transmembrane helix</keyword>
<evidence type="ECO:0000313" key="7">
    <source>
        <dbReference type="Proteomes" id="UP000182360"/>
    </source>
</evidence>
<dbReference type="Proteomes" id="UP000182360">
    <property type="component" value="Unassembled WGS sequence"/>
</dbReference>
<sequence length="452" mass="52033">MLIIIIAIFAVVIISLLIIILKNFVSPKRIEAVPRLIKQGKTQNAIKIAKQILAKDPKNYLAHYYLGKAYIKENRTELAVIEYKNVNDNALFGEGINELSFRSEYSQLLLKYNQQNEALKNFLLLTKLDPQNAENFYQVGRIYEDQNRYDLALGFMQKCALLDKKHAKAHAEIGLMLYRTKQFNEAKKEIDMAIKLSPETYSSYYYLGKILKDAKDLQGAIKAFEKAQRDPDVKQKAIIEHGSCFMIAGRIDNALVDFQRAIELDKEGTQSETLYARYFLAACYEKSRKIDKAIEQWEVIYKKNKGFRDVSAKLSEYKDLQANDYLKDYLTCSNEEFPIICRNATIKGLNLQVLSCDQKKWGCQITGVNKSDESWMAVRKQVIFIRFYREPEPVEEAQIHESLDTMKSMNSVKAFLFSSSGFNTAAKRYAENRPIELVEKQKLEALLSKAGE</sequence>
<dbReference type="PANTHER" id="PTHR45586">
    <property type="entry name" value="TPR REPEAT-CONTAINING PROTEIN PA4667"/>
    <property type="match status" value="1"/>
</dbReference>
<dbReference type="SMART" id="SM00028">
    <property type="entry name" value="TPR"/>
    <property type="match status" value="5"/>
</dbReference>
<dbReference type="SUPFAM" id="SSF48452">
    <property type="entry name" value="TPR-like"/>
    <property type="match status" value="2"/>
</dbReference>
<dbReference type="PANTHER" id="PTHR45586:SF1">
    <property type="entry name" value="LIPOPOLYSACCHARIDE ASSEMBLY PROTEIN B"/>
    <property type="match status" value="1"/>
</dbReference>
<evidence type="ECO:0000256" key="2">
    <source>
        <dbReference type="ARBA" id="ARBA00022803"/>
    </source>
</evidence>
<feature type="repeat" description="TPR" evidence="3">
    <location>
        <begin position="133"/>
        <end position="166"/>
    </location>
</feature>
<dbReference type="eggNOG" id="COG0457">
    <property type="taxonomic scope" value="Bacteria"/>
</dbReference>
<reference evidence="6 7" key="1">
    <citation type="submission" date="2016-10" db="EMBL/GenBank/DDBJ databases">
        <authorList>
            <person name="de Groot N.N."/>
        </authorList>
    </citation>
    <scope>NUCLEOTIDE SEQUENCE [LARGE SCALE GENOMIC DNA]</scope>
    <source>
        <strain evidence="6 7">B25</strain>
    </source>
</reference>
<dbReference type="STRING" id="163.SAMN04487775_104132"/>
<dbReference type="OrthoDB" id="366548at2"/>
<dbReference type="InterPro" id="IPR051012">
    <property type="entry name" value="CellSynth/LPSAsmb/PSIAsmb"/>
</dbReference>
<evidence type="ECO:0000256" key="1">
    <source>
        <dbReference type="ARBA" id="ARBA00022737"/>
    </source>
</evidence>
<dbReference type="InterPro" id="IPR011990">
    <property type="entry name" value="TPR-like_helical_dom_sf"/>
</dbReference>
<name>A0A1H9AFH5_9SPIR</name>
<keyword evidence="2 3" id="KW-0802">TPR repeat</keyword>
<dbReference type="GO" id="GO:0009307">
    <property type="term" value="P:DNA restriction-modification system"/>
    <property type="evidence" value="ECO:0007669"/>
    <property type="project" value="InterPro"/>
</dbReference>
<feature type="transmembrane region" description="Helical" evidence="4">
    <location>
        <begin position="6"/>
        <end position="25"/>
    </location>
</feature>
<evidence type="ECO:0000256" key="4">
    <source>
        <dbReference type="SAM" id="Phobius"/>
    </source>
</evidence>
<dbReference type="Pfam" id="PF14559">
    <property type="entry name" value="TPR_19"/>
    <property type="match status" value="1"/>
</dbReference>
<dbReference type="InterPro" id="IPR007560">
    <property type="entry name" value="Restrct_endonuc_IV_Mrr"/>
</dbReference>
<dbReference type="Pfam" id="PF13181">
    <property type="entry name" value="TPR_8"/>
    <property type="match status" value="1"/>
</dbReference>
<dbReference type="RefSeq" id="WP_074640255.1">
    <property type="nucleotide sequence ID" value="NZ_FOFU01000001.1"/>
</dbReference>
<dbReference type="GO" id="GO:0003677">
    <property type="term" value="F:DNA binding"/>
    <property type="evidence" value="ECO:0007669"/>
    <property type="project" value="InterPro"/>
</dbReference>
<proteinExistence type="predicted"/>
<keyword evidence="4" id="KW-0812">Transmembrane</keyword>
<dbReference type="Pfam" id="PF13432">
    <property type="entry name" value="TPR_16"/>
    <property type="match status" value="1"/>
</dbReference>
<keyword evidence="7" id="KW-1185">Reference proteome</keyword>
<dbReference type="GO" id="GO:0004519">
    <property type="term" value="F:endonuclease activity"/>
    <property type="evidence" value="ECO:0007669"/>
    <property type="project" value="InterPro"/>
</dbReference>
<dbReference type="EMBL" id="FOFU01000001">
    <property type="protein sequence ID" value="SEP75335.1"/>
    <property type="molecule type" value="Genomic_DNA"/>
</dbReference>
<keyword evidence="4" id="KW-0472">Membrane</keyword>
<evidence type="ECO:0000256" key="3">
    <source>
        <dbReference type="PROSITE-ProRule" id="PRU00339"/>
    </source>
</evidence>
<feature type="repeat" description="TPR" evidence="3">
    <location>
        <begin position="167"/>
        <end position="200"/>
    </location>
</feature>